<dbReference type="Proteomes" id="UP000258309">
    <property type="component" value="Unassembled WGS sequence"/>
</dbReference>
<comment type="caution">
    <text evidence="2">The sequence shown here is derived from an EMBL/GenBank/DDBJ whole genome shotgun (WGS) entry which is preliminary data.</text>
</comment>
<accession>A0A3E2H0G3</accession>
<reference evidence="2 3" key="1">
    <citation type="submission" date="2018-05" db="EMBL/GenBank/DDBJ databases">
        <title>Draft genome sequence of Scytalidium lignicola DSM 105466, a ubiquitous saprotrophic fungus.</title>
        <authorList>
            <person name="Buettner E."/>
            <person name="Gebauer A.M."/>
            <person name="Hofrichter M."/>
            <person name="Liers C."/>
            <person name="Kellner H."/>
        </authorList>
    </citation>
    <scope>NUCLEOTIDE SEQUENCE [LARGE SCALE GENOMIC DNA]</scope>
    <source>
        <strain evidence="2 3">DSM 105466</strain>
    </source>
</reference>
<feature type="region of interest" description="Disordered" evidence="1">
    <location>
        <begin position="122"/>
        <end position="171"/>
    </location>
</feature>
<proteinExistence type="predicted"/>
<name>A0A3E2H0G3_SCYLI</name>
<dbReference type="AlphaFoldDB" id="A0A3E2H0G3"/>
<keyword evidence="3" id="KW-1185">Reference proteome</keyword>
<evidence type="ECO:0000256" key="1">
    <source>
        <dbReference type="SAM" id="MobiDB-lite"/>
    </source>
</evidence>
<feature type="non-terminal residue" evidence="2">
    <location>
        <position position="171"/>
    </location>
</feature>
<feature type="non-terminal residue" evidence="2">
    <location>
        <position position="1"/>
    </location>
</feature>
<dbReference type="EMBL" id="NCSJ02000243">
    <property type="protein sequence ID" value="RFU26777.1"/>
    <property type="molecule type" value="Genomic_DNA"/>
</dbReference>
<gene>
    <name evidence="2" type="ORF">B7463_g9563</name>
</gene>
<organism evidence="2 3">
    <name type="scientific">Scytalidium lignicola</name>
    <name type="common">Hyphomycete</name>
    <dbReference type="NCBI Taxonomy" id="5539"/>
    <lineage>
        <taxon>Eukaryota</taxon>
        <taxon>Fungi</taxon>
        <taxon>Dikarya</taxon>
        <taxon>Ascomycota</taxon>
        <taxon>Pezizomycotina</taxon>
        <taxon>Leotiomycetes</taxon>
        <taxon>Leotiomycetes incertae sedis</taxon>
        <taxon>Scytalidium</taxon>
    </lineage>
</organism>
<feature type="compositionally biased region" description="Basic and acidic residues" evidence="1">
    <location>
        <begin position="127"/>
        <end position="138"/>
    </location>
</feature>
<evidence type="ECO:0000313" key="3">
    <source>
        <dbReference type="Proteomes" id="UP000258309"/>
    </source>
</evidence>
<evidence type="ECO:0000313" key="2">
    <source>
        <dbReference type="EMBL" id="RFU26777.1"/>
    </source>
</evidence>
<sequence length="171" mass="18612">MKEHCQNTARDSDGLKFNKLTAENNLDLTSTLRKAYREDICSYQFAPRSGFGTNDYDKSPSSESARIASCGIAKPQESLTHTTAAWELLGAEFHTAVRVKQQETKAGTWNCRMSCGIATGQSTGLLDKTRPDQTRPDKPAAAAFAAQKMSPPPAPRKPLAKALQQVATLKP</sequence>
<protein>
    <submittedName>
        <fullName evidence="2">Uncharacterized protein</fullName>
    </submittedName>
</protein>